<dbReference type="PANTHER" id="PTHR43436">
    <property type="entry name" value="ARAC-FAMILY TRANSCRIPTIONAL REGULATOR"/>
    <property type="match status" value="1"/>
</dbReference>
<dbReference type="AlphaFoldDB" id="A0A6J4RHF4"/>
<dbReference type="EMBL" id="CADCVK010000079">
    <property type="protein sequence ID" value="CAA9467659.1"/>
    <property type="molecule type" value="Genomic_DNA"/>
</dbReference>
<reference evidence="2" key="1">
    <citation type="submission" date="2020-02" db="EMBL/GenBank/DDBJ databases">
        <authorList>
            <person name="Meier V. D."/>
        </authorList>
    </citation>
    <scope>NUCLEOTIDE SEQUENCE</scope>
    <source>
        <strain evidence="2">AVDCRST_MAG12</strain>
    </source>
</reference>
<dbReference type="GO" id="GO:0006355">
    <property type="term" value="P:regulation of DNA-templated transcription"/>
    <property type="evidence" value="ECO:0007669"/>
    <property type="project" value="TreeGrafter"/>
</dbReference>
<sequence length="193" mass="21107">MDQQDELGRLIDRHATEDGVHPTGIPRLSLVRASRATEPLHRLYAPELCIFAQGKKEVFLGEEVYLCDREQHLVVSVDLPVIGQIVEAEPEKPYLALQLDLDPAVLGELMVEAKMDAANGRHPDSGLTLSPNTPELLDASIRLLRLLETPRDIGILAPSPSGRSFTGSSPEIRATSCARLRSPMASSGRWAGR</sequence>
<dbReference type="Pfam" id="PF06719">
    <property type="entry name" value="AraC_N"/>
    <property type="match status" value="1"/>
</dbReference>
<feature type="domain" description="Transcription regulator HTH AraC N-terminal" evidence="1">
    <location>
        <begin position="25"/>
        <end position="158"/>
    </location>
</feature>
<dbReference type="InterPro" id="IPR009594">
    <property type="entry name" value="Tscrpt_reg_HTH_AraC_N"/>
</dbReference>
<accession>A0A6J4RHF4</accession>
<protein>
    <recommendedName>
        <fullName evidence="1">Transcription regulator HTH AraC N-terminal domain-containing protein</fullName>
    </recommendedName>
</protein>
<gene>
    <name evidence="2" type="ORF">AVDCRST_MAG12-461</name>
</gene>
<dbReference type="PANTHER" id="PTHR43436:SF1">
    <property type="entry name" value="TRANSCRIPTIONAL REGULATORY PROTEIN"/>
    <property type="match status" value="1"/>
</dbReference>
<evidence type="ECO:0000313" key="2">
    <source>
        <dbReference type="EMBL" id="CAA9467659.1"/>
    </source>
</evidence>
<proteinExistence type="predicted"/>
<name>A0A6J4RHF4_9ACTN</name>
<organism evidence="2">
    <name type="scientific">uncultured Rubrobacteraceae bacterium</name>
    <dbReference type="NCBI Taxonomy" id="349277"/>
    <lineage>
        <taxon>Bacteria</taxon>
        <taxon>Bacillati</taxon>
        <taxon>Actinomycetota</taxon>
        <taxon>Rubrobacteria</taxon>
        <taxon>Rubrobacterales</taxon>
        <taxon>Rubrobacteraceae</taxon>
        <taxon>environmental samples</taxon>
    </lineage>
</organism>
<evidence type="ECO:0000259" key="1">
    <source>
        <dbReference type="Pfam" id="PF06719"/>
    </source>
</evidence>